<dbReference type="EMBL" id="MHPP01000024">
    <property type="protein sequence ID" value="OGZ84057.1"/>
    <property type="molecule type" value="Genomic_DNA"/>
</dbReference>
<organism evidence="1 2">
    <name type="scientific">Candidatus Staskawiczbacteria bacterium RIFOXYC1_FULL_38_18</name>
    <dbReference type="NCBI Taxonomy" id="1802229"/>
    <lineage>
        <taxon>Bacteria</taxon>
        <taxon>Candidatus Staskawicziibacteriota</taxon>
    </lineage>
</organism>
<accession>A0A1G2JAN1</accession>
<dbReference type="Proteomes" id="UP000177751">
    <property type="component" value="Unassembled WGS sequence"/>
</dbReference>
<sequence>MALQVTKKDKETSQNLVHRFTKVVRQSGVLLQLRGHQFHKRSKSALAKKRGALRRVELRLEKRKAEKLAKPKA</sequence>
<reference evidence="1 2" key="1">
    <citation type="journal article" date="2016" name="Nat. Commun.">
        <title>Thousands of microbial genomes shed light on interconnected biogeochemical processes in an aquifer system.</title>
        <authorList>
            <person name="Anantharaman K."/>
            <person name="Brown C.T."/>
            <person name="Hug L.A."/>
            <person name="Sharon I."/>
            <person name="Castelle C.J."/>
            <person name="Probst A.J."/>
            <person name="Thomas B.C."/>
            <person name="Singh A."/>
            <person name="Wilkins M.J."/>
            <person name="Karaoz U."/>
            <person name="Brodie E.L."/>
            <person name="Williams K.H."/>
            <person name="Hubbard S.S."/>
            <person name="Banfield J.F."/>
        </authorList>
    </citation>
    <scope>NUCLEOTIDE SEQUENCE [LARGE SCALE GENOMIC DNA]</scope>
</reference>
<proteinExistence type="predicted"/>
<evidence type="ECO:0008006" key="3">
    <source>
        <dbReference type="Google" id="ProtNLM"/>
    </source>
</evidence>
<gene>
    <name evidence="1" type="ORF">A2401_00830</name>
</gene>
<evidence type="ECO:0000313" key="1">
    <source>
        <dbReference type="EMBL" id="OGZ84057.1"/>
    </source>
</evidence>
<name>A0A1G2JAN1_9BACT</name>
<dbReference type="AlphaFoldDB" id="A0A1G2JAN1"/>
<dbReference type="STRING" id="1802229.A2401_00830"/>
<evidence type="ECO:0000313" key="2">
    <source>
        <dbReference type="Proteomes" id="UP000177751"/>
    </source>
</evidence>
<comment type="caution">
    <text evidence="1">The sequence shown here is derived from an EMBL/GenBank/DDBJ whole genome shotgun (WGS) entry which is preliminary data.</text>
</comment>
<protein>
    <recommendedName>
        <fullName evidence="3">30S ribosomal protein S21</fullName>
    </recommendedName>
</protein>